<dbReference type="PANTHER" id="PTHR34406:SF1">
    <property type="entry name" value="PROTEIN YCEI"/>
    <property type="match status" value="1"/>
</dbReference>
<keyword evidence="3" id="KW-1185">Reference proteome</keyword>
<dbReference type="SUPFAM" id="SSF101874">
    <property type="entry name" value="YceI-like"/>
    <property type="match status" value="1"/>
</dbReference>
<evidence type="ECO:0000313" key="3">
    <source>
        <dbReference type="Proteomes" id="UP001610100"/>
    </source>
</evidence>
<dbReference type="RefSeq" id="WP_344740906.1">
    <property type="nucleotide sequence ID" value="NZ_BAABAY010000002.1"/>
</dbReference>
<protein>
    <submittedName>
        <fullName evidence="2">YceI family protein</fullName>
    </submittedName>
</protein>
<dbReference type="Proteomes" id="UP001610100">
    <property type="component" value="Unassembled WGS sequence"/>
</dbReference>
<evidence type="ECO:0000313" key="2">
    <source>
        <dbReference type="EMBL" id="MFH6771732.1"/>
    </source>
</evidence>
<dbReference type="Pfam" id="PF04264">
    <property type="entry name" value="YceI"/>
    <property type="match status" value="1"/>
</dbReference>
<evidence type="ECO:0000259" key="1">
    <source>
        <dbReference type="Pfam" id="PF04264"/>
    </source>
</evidence>
<gene>
    <name evidence="2" type="ORF">V8G58_07270</name>
</gene>
<reference evidence="2 3" key="1">
    <citation type="submission" date="2024-02" db="EMBL/GenBank/DDBJ databases">
        <title>A Gaetbulibacter species isolated from tidal flats and genomic insights of their niches.</title>
        <authorList>
            <person name="Ye Y."/>
        </authorList>
    </citation>
    <scope>NUCLEOTIDE SEQUENCE [LARGE SCALE GENOMIC DNA]</scope>
    <source>
        <strain evidence="2 3">KYW382</strain>
    </source>
</reference>
<accession>A0ABW7N2J3</accession>
<dbReference type="EMBL" id="JBAWKB010000002">
    <property type="protein sequence ID" value="MFH6771732.1"/>
    <property type="molecule type" value="Genomic_DNA"/>
</dbReference>
<dbReference type="InterPro" id="IPR007372">
    <property type="entry name" value="Lipid/polyisoprenoid-bd_YceI"/>
</dbReference>
<name>A0ABW7N2J3_9FLAO</name>
<organism evidence="2 3">
    <name type="scientific">Gaetbulibacter aestuarii</name>
    <dbReference type="NCBI Taxonomy" id="1502358"/>
    <lineage>
        <taxon>Bacteria</taxon>
        <taxon>Pseudomonadati</taxon>
        <taxon>Bacteroidota</taxon>
        <taxon>Flavobacteriia</taxon>
        <taxon>Flavobacteriales</taxon>
        <taxon>Flavobacteriaceae</taxon>
        <taxon>Gaetbulibacter</taxon>
    </lineage>
</organism>
<comment type="caution">
    <text evidence="2">The sequence shown here is derived from an EMBL/GenBank/DDBJ whole genome shotgun (WGS) entry which is preliminary data.</text>
</comment>
<feature type="domain" description="Lipid/polyisoprenoid-binding YceI-like" evidence="1">
    <location>
        <begin position="52"/>
        <end position="191"/>
    </location>
</feature>
<sequence length="195" mass="21707">MKTAKTRKYYALIALITLGLLTVNLVSAQEFKLNDNASTLKVLGTSNLHDWHLQGEQKSGEITFEDLGKCAIKTCDFKVKSEALLSGKKAMDKNTFKALKTDEYKNITFNLVKVDNVLEKGANKYLVKGHGDLTITGVTQRIPIEFNVDINQGKIILEGTKKIKMTDYNVDPPTALFGAITTGDELTIEFKNIYQ</sequence>
<dbReference type="Gene3D" id="2.40.128.110">
    <property type="entry name" value="Lipid/polyisoprenoid-binding, YceI-like"/>
    <property type="match status" value="1"/>
</dbReference>
<dbReference type="InterPro" id="IPR036761">
    <property type="entry name" value="TTHA0802/YceI-like_sf"/>
</dbReference>
<proteinExistence type="predicted"/>
<dbReference type="PANTHER" id="PTHR34406">
    <property type="entry name" value="PROTEIN YCEI"/>
    <property type="match status" value="1"/>
</dbReference>